<evidence type="ECO:0000313" key="1">
    <source>
        <dbReference type="EMBL" id="MPM56190.1"/>
    </source>
</evidence>
<proteinExistence type="predicted"/>
<dbReference type="AlphaFoldDB" id="A0A645ASV0"/>
<dbReference type="PROSITE" id="PS51257">
    <property type="entry name" value="PROKAR_LIPOPROTEIN"/>
    <property type="match status" value="1"/>
</dbReference>
<organism evidence="1">
    <name type="scientific">bioreactor metagenome</name>
    <dbReference type="NCBI Taxonomy" id="1076179"/>
    <lineage>
        <taxon>unclassified sequences</taxon>
        <taxon>metagenomes</taxon>
        <taxon>ecological metagenomes</taxon>
    </lineage>
</organism>
<sequence>MKKVSIVIMIIITIFALTGCKNTEEMESKYTHDQQVFGYFQRAESDLQDNYGYYKNQENQDLAIADFQEECQNLIKDMNALELQTEEGKAVRKHKVEQFAYLCNYLIENWGMIFSDAIADEGYQELVEKGYDYSNDLNKAKEEVRS</sequence>
<gene>
    <name evidence="1" type="ORF">SDC9_102992</name>
</gene>
<comment type="caution">
    <text evidence="1">The sequence shown here is derived from an EMBL/GenBank/DDBJ whole genome shotgun (WGS) entry which is preliminary data.</text>
</comment>
<protein>
    <submittedName>
        <fullName evidence="1">Uncharacterized protein</fullName>
    </submittedName>
</protein>
<name>A0A645ASV0_9ZZZZ</name>
<reference evidence="1" key="1">
    <citation type="submission" date="2019-08" db="EMBL/GenBank/DDBJ databases">
        <authorList>
            <person name="Kucharzyk K."/>
            <person name="Murdoch R.W."/>
            <person name="Higgins S."/>
            <person name="Loffler F."/>
        </authorList>
    </citation>
    <scope>NUCLEOTIDE SEQUENCE</scope>
</reference>
<dbReference type="EMBL" id="VSSQ01015633">
    <property type="protein sequence ID" value="MPM56190.1"/>
    <property type="molecule type" value="Genomic_DNA"/>
</dbReference>
<accession>A0A645ASV0</accession>